<accession>A0A9P5YAZ1</accession>
<protein>
    <submittedName>
        <fullName evidence="3">P-loop containing nucleoside triphosphate hydrolase protein</fullName>
    </submittedName>
</protein>
<dbReference type="OrthoDB" id="2115716at2759"/>
<reference evidence="3" key="1">
    <citation type="submission" date="2020-11" db="EMBL/GenBank/DDBJ databases">
        <authorList>
            <consortium name="DOE Joint Genome Institute"/>
            <person name="Ahrendt S."/>
            <person name="Riley R."/>
            <person name="Andreopoulos W."/>
            <person name="Labutti K."/>
            <person name="Pangilinan J."/>
            <person name="Ruiz-Duenas F.J."/>
            <person name="Barrasa J.M."/>
            <person name="Sanchez-Garcia M."/>
            <person name="Camarero S."/>
            <person name="Miyauchi S."/>
            <person name="Serrano A."/>
            <person name="Linde D."/>
            <person name="Babiker R."/>
            <person name="Drula E."/>
            <person name="Ayuso-Fernandez I."/>
            <person name="Pacheco R."/>
            <person name="Padilla G."/>
            <person name="Ferreira P."/>
            <person name="Barriuso J."/>
            <person name="Kellner H."/>
            <person name="Castanera R."/>
            <person name="Alfaro M."/>
            <person name="Ramirez L."/>
            <person name="Pisabarro A.G."/>
            <person name="Kuo A."/>
            <person name="Tritt A."/>
            <person name="Lipzen A."/>
            <person name="He G."/>
            <person name="Yan M."/>
            <person name="Ng V."/>
            <person name="Cullen D."/>
            <person name="Martin F."/>
            <person name="Rosso M.-N."/>
            <person name="Henrissat B."/>
            <person name="Hibbett D."/>
            <person name="Martinez A.T."/>
            <person name="Grigoriev I.V."/>
        </authorList>
    </citation>
    <scope>NUCLEOTIDE SEQUENCE</scope>
    <source>
        <strain evidence="3">CBS 247.69</strain>
    </source>
</reference>
<dbReference type="GO" id="GO:1990275">
    <property type="term" value="F:preribosome binding"/>
    <property type="evidence" value="ECO:0007669"/>
    <property type="project" value="TreeGrafter"/>
</dbReference>
<dbReference type="GO" id="GO:0005524">
    <property type="term" value="F:ATP binding"/>
    <property type="evidence" value="ECO:0007669"/>
    <property type="project" value="InterPro"/>
</dbReference>
<dbReference type="GO" id="GO:0005634">
    <property type="term" value="C:nucleus"/>
    <property type="evidence" value="ECO:0007669"/>
    <property type="project" value="TreeGrafter"/>
</dbReference>
<dbReference type="GO" id="GO:0003723">
    <property type="term" value="F:RNA binding"/>
    <property type="evidence" value="ECO:0007669"/>
    <property type="project" value="TreeGrafter"/>
</dbReference>
<dbReference type="InterPro" id="IPR003959">
    <property type="entry name" value="ATPase_AAA_core"/>
</dbReference>
<feature type="compositionally biased region" description="Polar residues" evidence="1">
    <location>
        <begin position="571"/>
        <end position="585"/>
    </location>
</feature>
<sequence>MAEEAFINVWFDKDEQGATAGLSDDFYGKWTKQSSAKHSSPALFGADALRRLYPKHSVVATSDYSLNILSFPGAQAIPVETTPLITNILFIPLARNLGSLPGVLVDQVQYGTFNLIWDKYEFLLFTVQYPSGFGTVTQYYILNEGPEDPIRTLLMGVGAWSHELHDEIWVYNQSFWRKDHGLWQEVQKADWKDVILKEEFKKTLQKDVYGFFSSESIYKELAIPWKRGLIMYGPPGNGKTISLKAIMKYCGAEGFAPLYVKSFKRMSIPLPYYAGEEAAIADVFNKARQLAPCIIILEDLDSLINDGNRSFFLNQVDGLEGNDGLLIIGTTNHFDRLDPGLSTRPSRFDRKYKFDDPDREERALYAKYWQNKLKDNKKISFPDHLVNEIAEATERFSFAYLKEAFVSSLVILAGYEGDDKPTFATMLKEQIKMLRKQLDKSNGTYEFKWRNDTNTPIVPRRPARPNNERDVHTLLDALSDSARPSRIFDTGHYSQVVVDRSDRDVRILLDEMSDSLGRSEISSRRSLHQTLLPDARSYRGGFRTSEDLNLPQRQPDSASSHGGFYAGEPMISSSTYTQNDYPSLA</sequence>
<dbReference type="InterPro" id="IPR003593">
    <property type="entry name" value="AAA+_ATPase"/>
</dbReference>
<feature type="region of interest" description="Disordered" evidence="1">
    <location>
        <begin position="538"/>
        <end position="585"/>
    </location>
</feature>
<feature type="domain" description="AAA+ ATPase" evidence="2">
    <location>
        <begin position="225"/>
        <end position="358"/>
    </location>
</feature>
<dbReference type="SMART" id="SM00382">
    <property type="entry name" value="AAA"/>
    <property type="match status" value="1"/>
</dbReference>
<dbReference type="CDD" id="cd19481">
    <property type="entry name" value="RecA-like_protease"/>
    <property type="match status" value="1"/>
</dbReference>
<proteinExistence type="predicted"/>
<organism evidence="3 4">
    <name type="scientific">Collybia nuda</name>
    <dbReference type="NCBI Taxonomy" id="64659"/>
    <lineage>
        <taxon>Eukaryota</taxon>
        <taxon>Fungi</taxon>
        <taxon>Dikarya</taxon>
        <taxon>Basidiomycota</taxon>
        <taxon>Agaricomycotina</taxon>
        <taxon>Agaricomycetes</taxon>
        <taxon>Agaricomycetidae</taxon>
        <taxon>Agaricales</taxon>
        <taxon>Tricholomatineae</taxon>
        <taxon>Clitocybaceae</taxon>
        <taxon>Collybia</taxon>
    </lineage>
</organism>
<name>A0A9P5YAZ1_9AGAR</name>
<keyword evidence="3" id="KW-0378">Hydrolase</keyword>
<feature type="compositionally biased region" description="Polar residues" evidence="1">
    <location>
        <begin position="551"/>
        <end position="560"/>
    </location>
</feature>
<dbReference type="InterPro" id="IPR027417">
    <property type="entry name" value="P-loop_NTPase"/>
</dbReference>
<dbReference type="SUPFAM" id="SSF52540">
    <property type="entry name" value="P-loop containing nucleoside triphosphate hydrolases"/>
    <property type="match status" value="1"/>
</dbReference>
<dbReference type="Pfam" id="PF00004">
    <property type="entry name" value="AAA"/>
    <property type="match status" value="1"/>
</dbReference>
<dbReference type="GO" id="GO:0016887">
    <property type="term" value="F:ATP hydrolysis activity"/>
    <property type="evidence" value="ECO:0007669"/>
    <property type="project" value="InterPro"/>
</dbReference>
<evidence type="ECO:0000259" key="2">
    <source>
        <dbReference type="SMART" id="SM00382"/>
    </source>
</evidence>
<gene>
    <name evidence="3" type="ORF">BDZ94DRAFT_1307902</name>
</gene>
<keyword evidence="4" id="KW-1185">Reference proteome</keyword>
<evidence type="ECO:0000256" key="1">
    <source>
        <dbReference type="SAM" id="MobiDB-lite"/>
    </source>
</evidence>
<evidence type="ECO:0000313" key="3">
    <source>
        <dbReference type="EMBL" id="KAF9464375.1"/>
    </source>
</evidence>
<dbReference type="InterPro" id="IPR050168">
    <property type="entry name" value="AAA_ATPase_domain"/>
</dbReference>
<dbReference type="Gene3D" id="3.40.50.300">
    <property type="entry name" value="P-loop containing nucleotide triphosphate hydrolases"/>
    <property type="match status" value="1"/>
</dbReference>
<comment type="caution">
    <text evidence="3">The sequence shown here is derived from an EMBL/GenBank/DDBJ whole genome shotgun (WGS) entry which is preliminary data.</text>
</comment>
<dbReference type="PANTHER" id="PTHR23077">
    <property type="entry name" value="AAA-FAMILY ATPASE"/>
    <property type="match status" value="1"/>
</dbReference>
<evidence type="ECO:0000313" key="4">
    <source>
        <dbReference type="Proteomes" id="UP000807353"/>
    </source>
</evidence>
<dbReference type="GO" id="GO:0042254">
    <property type="term" value="P:ribosome biogenesis"/>
    <property type="evidence" value="ECO:0007669"/>
    <property type="project" value="TreeGrafter"/>
</dbReference>
<dbReference type="Proteomes" id="UP000807353">
    <property type="component" value="Unassembled WGS sequence"/>
</dbReference>
<dbReference type="EMBL" id="MU150254">
    <property type="protein sequence ID" value="KAF9464375.1"/>
    <property type="molecule type" value="Genomic_DNA"/>
</dbReference>
<dbReference type="AlphaFoldDB" id="A0A9P5YAZ1"/>
<dbReference type="PANTHER" id="PTHR23077:SF132">
    <property type="entry name" value="ATP-DEPENDENT ZN PROTEASE"/>
    <property type="match status" value="1"/>
</dbReference>